<organism evidence="2 3">
    <name type="scientific">Phytomonospora endophytica</name>
    <dbReference type="NCBI Taxonomy" id="714109"/>
    <lineage>
        <taxon>Bacteria</taxon>
        <taxon>Bacillati</taxon>
        <taxon>Actinomycetota</taxon>
        <taxon>Actinomycetes</taxon>
        <taxon>Micromonosporales</taxon>
        <taxon>Micromonosporaceae</taxon>
        <taxon>Phytomonospora</taxon>
    </lineage>
</organism>
<proteinExistence type="predicted"/>
<reference evidence="2 3" key="1">
    <citation type="submission" date="2020-08" db="EMBL/GenBank/DDBJ databases">
        <title>Genomic Encyclopedia of Type Strains, Phase IV (KMG-IV): sequencing the most valuable type-strain genomes for metagenomic binning, comparative biology and taxonomic classification.</title>
        <authorList>
            <person name="Goeker M."/>
        </authorList>
    </citation>
    <scope>NUCLEOTIDE SEQUENCE [LARGE SCALE GENOMIC DNA]</scope>
    <source>
        <strain evidence="2 3">YIM 65646</strain>
    </source>
</reference>
<dbReference type="SUPFAM" id="SSF81301">
    <property type="entry name" value="Nucleotidyltransferase"/>
    <property type="match status" value="1"/>
</dbReference>
<comment type="caution">
    <text evidence="2">The sequence shown here is derived from an EMBL/GenBank/DDBJ whole genome shotgun (WGS) entry which is preliminary data.</text>
</comment>
<accession>A0A841F9Q0</accession>
<dbReference type="Gene3D" id="3.30.460.40">
    <property type="match status" value="1"/>
</dbReference>
<dbReference type="InterPro" id="IPR043519">
    <property type="entry name" value="NT_sf"/>
</dbReference>
<evidence type="ECO:0000313" key="2">
    <source>
        <dbReference type="EMBL" id="MBB6032976.1"/>
    </source>
</evidence>
<sequence>MDTHTRPLRDEADLRALLATTLDLLDPASGGIPYRLVGTAAALLQGVVLPAGDIDVLFAAREGVDAFAAAFADREARQPPVWLPEAGQYFAEFVLDGVRVSASTVEHPDGSVFLESGGKGAWRHYVDVRCGSRVVPAVRLELRLVTELVRDRPDRRAPILAHLVRHGADVPLLERALAAAGVPEGRSREVLARVRRSRPLTPERPRSPR</sequence>
<dbReference type="RefSeq" id="WP_203685921.1">
    <property type="nucleotide sequence ID" value="NZ_BONT01000020.1"/>
</dbReference>
<feature type="region of interest" description="Disordered" evidence="1">
    <location>
        <begin position="188"/>
        <end position="209"/>
    </location>
</feature>
<gene>
    <name evidence="2" type="ORF">HNR73_000823</name>
</gene>
<dbReference type="AlphaFoldDB" id="A0A841F9Q0"/>
<evidence type="ECO:0000256" key="1">
    <source>
        <dbReference type="SAM" id="MobiDB-lite"/>
    </source>
</evidence>
<protein>
    <submittedName>
        <fullName evidence="2">Uncharacterized protein</fullName>
    </submittedName>
</protein>
<dbReference type="Proteomes" id="UP000548476">
    <property type="component" value="Unassembled WGS sequence"/>
</dbReference>
<name>A0A841F9Q0_9ACTN</name>
<keyword evidence="3" id="KW-1185">Reference proteome</keyword>
<evidence type="ECO:0000313" key="3">
    <source>
        <dbReference type="Proteomes" id="UP000548476"/>
    </source>
</evidence>
<dbReference type="EMBL" id="JACHGT010000002">
    <property type="protein sequence ID" value="MBB6032976.1"/>
    <property type="molecule type" value="Genomic_DNA"/>
</dbReference>